<dbReference type="Proteomes" id="UP000001422">
    <property type="component" value="Chromosome"/>
</dbReference>
<dbReference type="AlphaFoldDB" id="Q7U6G3"/>
<reference evidence="1 2" key="1">
    <citation type="journal article" date="2003" name="Nature">
        <title>The genome of a motile marine Synechococcus.</title>
        <authorList>
            <person name="Palenik B."/>
            <person name="Brahamsha B."/>
            <person name="Larimer F."/>
            <person name="Land M."/>
            <person name="Hauser L."/>
            <person name="Chain P."/>
            <person name="Lamerdin J."/>
            <person name="Regala W."/>
            <person name="Allen E.A."/>
            <person name="McCarren J."/>
            <person name="Paulsen I."/>
            <person name="Dufresne A."/>
            <person name="Partensky F."/>
            <person name="Webb E."/>
            <person name="Waterbury J."/>
        </authorList>
    </citation>
    <scope>NUCLEOTIDE SEQUENCE [LARGE SCALE GENOMIC DNA]</scope>
    <source>
        <strain evidence="1 2">WH8102</strain>
    </source>
</reference>
<dbReference type="EMBL" id="BX569692">
    <property type="protein sequence ID" value="CAE07890.1"/>
    <property type="molecule type" value="Genomic_DNA"/>
</dbReference>
<dbReference type="HOGENOM" id="CLU_2332646_0_0_3"/>
<gene>
    <name evidence="1" type="ordered locus">SYNW1375</name>
</gene>
<protein>
    <submittedName>
        <fullName evidence="1">Uncharacterized protein</fullName>
    </submittedName>
</protein>
<keyword evidence="2" id="KW-1185">Reference proteome</keyword>
<sequence length="98" mass="10858">MERMVWALVLMVGPEAALAEARFEWTETTSKECRAYFQQAYIDQARALPPKGMGRDYCGCVKDALATNPAAADVTQMCSLMVNSRFQTASQQVNTSDN</sequence>
<evidence type="ECO:0000313" key="2">
    <source>
        <dbReference type="Proteomes" id="UP000001422"/>
    </source>
</evidence>
<dbReference type="STRING" id="84588.SYNW1375"/>
<evidence type="ECO:0000313" key="1">
    <source>
        <dbReference type="EMBL" id="CAE07890.1"/>
    </source>
</evidence>
<accession>Q7U6G3</accession>
<dbReference type="KEGG" id="syw:SYNW1375"/>
<proteinExistence type="predicted"/>
<organism evidence="1 2">
    <name type="scientific">Parasynechococcus marenigrum (strain WH8102)</name>
    <dbReference type="NCBI Taxonomy" id="84588"/>
    <lineage>
        <taxon>Bacteria</taxon>
        <taxon>Bacillati</taxon>
        <taxon>Cyanobacteriota</taxon>
        <taxon>Cyanophyceae</taxon>
        <taxon>Synechococcales</taxon>
        <taxon>Prochlorococcaceae</taxon>
        <taxon>Parasynechococcus</taxon>
        <taxon>Parasynechococcus marenigrum</taxon>
    </lineage>
</organism>
<name>Q7U6G3_PARMW</name>
<dbReference type="RefSeq" id="WP_011128239.1">
    <property type="nucleotide sequence ID" value="NC_005070.1"/>
</dbReference>